<evidence type="ECO:0000256" key="2">
    <source>
        <dbReference type="ARBA" id="ARBA00022771"/>
    </source>
</evidence>
<sequence length="908" mass="105655">MDSSKRTINERMTANTVSSSKEQVEEETQKKEPCQEKEGVEIDEGSNIEQIVSDDSENNSNRDKSWYLHKDGTINFDRVKEDPSGMNGIITREDVFDGLYNSLGPIWNEDDRTEDLRKSNRYLDEDNKINFDKIREDFCGLEDIVRRNEIQNADDNLRNHLGIESETTESEQKHDSEDDNNDSSSESLTEEQAEEQRELLYVALLNSLIGTSYNEENDDQHNQETLLSPDLPLTTPSNSDNESDAESEQDDNSNSYGSSDSSSWGRMDRDEHSALIDNMRSMYFGPNNSNSIRDLCYTMGDNMRDDDSQNQWLSDCSSDSDDEPDPHPYCDASGNKIRETISQKNQRITGRSSHFLPLPLDFNRNEVIVDISKMGKSSRYGVRIENDEEGNPVYQEQHGKKKFIFKKLPYGPKKLCAWSWFNKNVNLGLEKCKEKYKQEKNMLDFEFNPYDGNDIKDTLKTIIFKEQPSYMVWALTLPEMINRFYDVPLPEDMSDIEKVRTVFGHFFFDPRYCSILHTCIKEDLINFVKWIFNELDYQDVKKIDTEKYGMEYFDNACTHESELSAKFLIDKYPHLDVARNNSYAMSCILSNYNITLAEWLFNLYPDTLLSGKNASHVILQILNSWTSGVKYTAIHWIHSIIPDIDIYDPEFDIFIATYHHSLDNPEDFSELLAYYEKNYPIPPERYQEIGTKIIVYCIGTGVEGFLQTAAKYFSNLDFRYNNDQAMIAAIKDGDSSDVEFIQERVPGIQFFDKDKRFYEEALDCNEDDILLYMLKYDQKNNDESLYKRHPEICDTIFTTMSEVYGSKSPFFIETLNPPRYLLTLNQFDMIVEHKIVITKEEFKKIGVEDLPSKITECIICHENKSNLYTECGHMYCYDCLTSWLSENSSCPYCRKTIITQNICFIQEE</sequence>
<proteinExistence type="predicted"/>
<dbReference type="Pfam" id="PF13920">
    <property type="entry name" value="zf-C3HC4_3"/>
    <property type="match status" value="1"/>
</dbReference>
<dbReference type="SUPFAM" id="SSF57850">
    <property type="entry name" value="RING/U-box"/>
    <property type="match status" value="1"/>
</dbReference>
<protein>
    <recommendedName>
        <fullName evidence="5">RING-type domain-containing protein</fullName>
    </recommendedName>
</protein>
<dbReference type="PROSITE" id="PS00518">
    <property type="entry name" value="ZF_RING_1"/>
    <property type="match status" value="1"/>
</dbReference>
<name>A0A6C0FD24_9ZZZZ</name>
<feature type="domain" description="RING-type" evidence="5">
    <location>
        <begin position="857"/>
        <end position="894"/>
    </location>
</feature>
<feature type="region of interest" description="Disordered" evidence="4">
    <location>
        <begin position="1"/>
        <end position="64"/>
    </location>
</feature>
<accession>A0A6C0FD24</accession>
<feature type="compositionally biased region" description="Low complexity" evidence="4">
    <location>
        <begin position="225"/>
        <end position="240"/>
    </location>
</feature>
<feature type="compositionally biased region" description="Basic and acidic residues" evidence="4">
    <location>
        <begin position="27"/>
        <end position="40"/>
    </location>
</feature>
<feature type="region of interest" description="Disordered" evidence="4">
    <location>
        <begin position="306"/>
        <end position="328"/>
    </location>
</feature>
<keyword evidence="2" id="KW-0863">Zinc-finger</keyword>
<dbReference type="InterPro" id="IPR001841">
    <property type="entry name" value="Znf_RING"/>
</dbReference>
<dbReference type="InterPro" id="IPR017907">
    <property type="entry name" value="Znf_RING_CS"/>
</dbReference>
<dbReference type="PANTHER" id="PTHR12109">
    <property type="entry name" value="RING FINGER PROTEIN 141-RELATED"/>
    <property type="match status" value="1"/>
</dbReference>
<reference evidence="6" key="1">
    <citation type="journal article" date="2020" name="Nature">
        <title>Giant virus diversity and host interactions through global metagenomics.</title>
        <authorList>
            <person name="Schulz F."/>
            <person name="Roux S."/>
            <person name="Paez-Espino D."/>
            <person name="Jungbluth S."/>
            <person name="Walsh D.A."/>
            <person name="Denef V.J."/>
            <person name="McMahon K.D."/>
            <person name="Konstantinidis K.T."/>
            <person name="Eloe-Fadrosh E.A."/>
            <person name="Kyrpides N.C."/>
            <person name="Woyke T."/>
        </authorList>
    </citation>
    <scope>NUCLEOTIDE SEQUENCE</scope>
    <source>
        <strain evidence="6">GVMAG-S-ERX556106-38</strain>
    </source>
</reference>
<feature type="compositionally biased region" description="Low complexity" evidence="4">
    <location>
        <begin position="252"/>
        <end position="265"/>
    </location>
</feature>
<dbReference type="SMART" id="SM00184">
    <property type="entry name" value="RING"/>
    <property type="match status" value="1"/>
</dbReference>
<organism evidence="6">
    <name type="scientific">viral metagenome</name>
    <dbReference type="NCBI Taxonomy" id="1070528"/>
    <lineage>
        <taxon>unclassified sequences</taxon>
        <taxon>metagenomes</taxon>
        <taxon>organismal metagenomes</taxon>
    </lineage>
</organism>
<evidence type="ECO:0000313" key="6">
    <source>
        <dbReference type="EMBL" id="QHT38523.1"/>
    </source>
</evidence>
<dbReference type="PROSITE" id="PS50089">
    <property type="entry name" value="ZF_RING_2"/>
    <property type="match status" value="1"/>
</dbReference>
<keyword evidence="3" id="KW-0862">Zinc</keyword>
<dbReference type="EMBL" id="MN738832">
    <property type="protein sequence ID" value="QHT38523.1"/>
    <property type="molecule type" value="Genomic_DNA"/>
</dbReference>
<evidence type="ECO:0000256" key="4">
    <source>
        <dbReference type="SAM" id="MobiDB-lite"/>
    </source>
</evidence>
<dbReference type="AlphaFoldDB" id="A0A6C0FD24"/>
<feature type="compositionally biased region" description="Acidic residues" evidence="4">
    <location>
        <begin position="41"/>
        <end position="57"/>
    </location>
</feature>
<dbReference type="InterPro" id="IPR047126">
    <property type="entry name" value="RNF141-like"/>
</dbReference>
<dbReference type="Gene3D" id="3.30.40.10">
    <property type="entry name" value="Zinc/RING finger domain, C3HC4 (zinc finger)"/>
    <property type="match status" value="1"/>
</dbReference>
<feature type="region of interest" description="Disordered" evidence="4">
    <location>
        <begin position="213"/>
        <end position="267"/>
    </location>
</feature>
<evidence type="ECO:0000259" key="5">
    <source>
        <dbReference type="PROSITE" id="PS50089"/>
    </source>
</evidence>
<feature type="region of interest" description="Disordered" evidence="4">
    <location>
        <begin position="164"/>
        <end position="195"/>
    </location>
</feature>
<dbReference type="GO" id="GO:0008270">
    <property type="term" value="F:zinc ion binding"/>
    <property type="evidence" value="ECO:0007669"/>
    <property type="project" value="UniProtKB-KW"/>
</dbReference>
<feature type="compositionally biased region" description="Acidic residues" evidence="4">
    <location>
        <begin position="241"/>
        <end position="251"/>
    </location>
</feature>
<keyword evidence="1" id="KW-0479">Metal-binding</keyword>
<evidence type="ECO:0000256" key="1">
    <source>
        <dbReference type="ARBA" id="ARBA00022723"/>
    </source>
</evidence>
<dbReference type="InterPro" id="IPR013083">
    <property type="entry name" value="Znf_RING/FYVE/PHD"/>
</dbReference>
<evidence type="ECO:0000256" key="3">
    <source>
        <dbReference type="ARBA" id="ARBA00022833"/>
    </source>
</evidence>